<dbReference type="AlphaFoldDB" id="A0A427TYD7"/>
<name>A0A427TYD7_9BACI</name>
<gene>
    <name evidence="1" type="ORF">EJA10_02030</name>
</gene>
<sequence>MNALLARSLKEHIPVEMIYLAANNQITQRRIIVKEMRGSYFKAFCFLRNDDRLFKLENILSVMPEKQRLLKTS</sequence>
<evidence type="ECO:0000313" key="1">
    <source>
        <dbReference type="EMBL" id="RSD29444.1"/>
    </source>
</evidence>
<proteinExistence type="predicted"/>
<accession>A0A427TYD7</accession>
<organism evidence="1 2">
    <name type="scientific">Mesobacillus subterraneus</name>
    <dbReference type="NCBI Taxonomy" id="285983"/>
    <lineage>
        <taxon>Bacteria</taxon>
        <taxon>Bacillati</taxon>
        <taxon>Bacillota</taxon>
        <taxon>Bacilli</taxon>
        <taxon>Bacillales</taxon>
        <taxon>Bacillaceae</taxon>
        <taxon>Mesobacillus</taxon>
    </lineage>
</organism>
<reference evidence="2" key="1">
    <citation type="submission" date="2018-12" db="EMBL/GenBank/DDBJ databases">
        <title>Bacillus chawlae sp. nov., Bacillus glennii sp. nov., and Bacillus saganii sp. nov. Isolated from the Vehicle Assembly Building at Kennedy Space Center where the Viking Spacecraft were Assembled.</title>
        <authorList>
            <person name="Seuylemezian A."/>
            <person name="Vaishampayan P."/>
        </authorList>
    </citation>
    <scope>NUCLEOTIDE SEQUENCE [LARGE SCALE GENOMIC DNA]</scope>
    <source>
        <strain evidence="2">DSM 13966</strain>
    </source>
</reference>
<dbReference type="EMBL" id="RSFW01000002">
    <property type="protein sequence ID" value="RSD29444.1"/>
    <property type="molecule type" value="Genomic_DNA"/>
</dbReference>
<dbReference type="RefSeq" id="WP_125478316.1">
    <property type="nucleotide sequence ID" value="NZ_RSFW01000002.1"/>
</dbReference>
<comment type="caution">
    <text evidence="1">The sequence shown here is derived from an EMBL/GenBank/DDBJ whole genome shotgun (WGS) entry which is preliminary data.</text>
</comment>
<protein>
    <recommendedName>
        <fullName evidence="3">WYL domain-containing protein</fullName>
    </recommendedName>
</protein>
<evidence type="ECO:0008006" key="3">
    <source>
        <dbReference type="Google" id="ProtNLM"/>
    </source>
</evidence>
<evidence type="ECO:0000313" key="2">
    <source>
        <dbReference type="Proteomes" id="UP000279911"/>
    </source>
</evidence>
<dbReference type="Proteomes" id="UP000279911">
    <property type="component" value="Unassembled WGS sequence"/>
</dbReference>
<dbReference type="OrthoDB" id="2112405at2"/>